<organism evidence="1 2">
    <name type="scientific">Brenthis ino</name>
    <name type="common">lesser marbled fritillary</name>
    <dbReference type="NCBI Taxonomy" id="405034"/>
    <lineage>
        <taxon>Eukaryota</taxon>
        <taxon>Metazoa</taxon>
        <taxon>Ecdysozoa</taxon>
        <taxon>Arthropoda</taxon>
        <taxon>Hexapoda</taxon>
        <taxon>Insecta</taxon>
        <taxon>Pterygota</taxon>
        <taxon>Neoptera</taxon>
        <taxon>Endopterygota</taxon>
        <taxon>Lepidoptera</taxon>
        <taxon>Glossata</taxon>
        <taxon>Ditrysia</taxon>
        <taxon>Papilionoidea</taxon>
        <taxon>Nymphalidae</taxon>
        <taxon>Heliconiinae</taxon>
        <taxon>Argynnini</taxon>
        <taxon>Brenthis</taxon>
    </lineage>
</organism>
<dbReference type="EMBL" id="OV170228">
    <property type="protein sequence ID" value="CAH0730244.1"/>
    <property type="molecule type" value="Genomic_DNA"/>
</dbReference>
<dbReference type="Proteomes" id="UP000838878">
    <property type="component" value="Chromosome 8"/>
</dbReference>
<name>A0A8J9YGR2_9NEOP</name>
<sequence length="166" mass="18829">MTTKDEDPEKVTLLKIQLRDSIHRRFSYVKNTSHLMIATLVDPRFKSKYLPNDGTEITKTEILSFLRQTGSQSRSAAFMDVDVDEPRPSCSNSDPATEGVFTKKKDDDLWDSHDNFATSVTIASENELGLDQPGPPFEEHLTCFLKEPLLLRNADIYVSETSHNHN</sequence>
<evidence type="ECO:0000313" key="2">
    <source>
        <dbReference type="Proteomes" id="UP000838878"/>
    </source>
</evidence>
<dbReference type="AlphaFoldDB" id="A0A8J9YGR2"/>
<protein>
    <submittedName>
        <fullName evidence="1">Uncharacterized protein</fullName>
    </submittedName>
</protein>
<proteinExistence type="predicted"/>
<keyword evidence="2" id="KW-1185">Reference proteome</keyword>
<dbReference type="OrthoDB" id="6925116at2759"/>
<gene>
    <name evidence="1" type="ORF">BINO364_LOCUS15245</name>
</gene>
<accession>A0A8J9YGR2</accession>
<reference evidence="1" key="1">
    <citation type="submission" date="2021-12" db="EMBL/GenBank/DDBJ databases">
        <authorList>
            <person name="Martin H S."/>
        </authorList>
    </citation>
    <scope>NUCLEOTIDE SEQUENCE</scope>
</reference>
<evidence type="ECO:0000313" key="1">
    <source>
        <dbReference type="EMBL" id="CAH0730244.1"/>
    </source>
</evidence>
<feature type="non-terminal residue" evidence="1">
    <location>
        <position position="166"/>
    </location>
</feature>